<accession>A0AAD6WRL9</accession>
<feature type="compositionally biased region" description="Acidic residues" evidence="1">
    <location>
        <begin position="499"/>
        <end position="508"/>
    </location>
</feature>
<feature type="region of interest" description="Disordered" evidence="1">
    <location>
        <begin position="401"/>
        <end position="430"/>
    </location>
</feature>
<gene>
    <name evidence="2" type="ORF">C8F04DRAFT_1272585</name>
</gene>
<evidence type="ECO:0000313" key="3">
    <source>
        <dbReference type="Proteomes" id="UP001218188"/>
    </source>
</evidence>
<protein>
    <submittedName>
        <fullName evidence="2">Uncharacterized protein</fullName>
    </submittedName>
</protein>
<dbReference type="Proteomes" id="UP001218188">
    <property type="component" value="Unassembled WGS sequence"/>
</dbReference>
<keyword evidence="3" id="KW-1185">Reference proteome</keyword>
<sequence>MQSTQVMPSELPPNGRLTGHYCFQNRLYTVSYGTHQTVLKTPTYEEAPPVDVAKVVPNFSEPRYLSLRYPYMAFVPKFFPWRDELFKPLDYSFPNLPIEEDDEIPGRFRLRSDVAEHWLSLESSLRLVGHKLMHMSESFKYPRLGWLASPWLFADRFTFLRTFPTEALARSAAWRCKLNFLPLLAYVSMAFWIAEGYDLICAVEEPRVDWRAELLAGEFAAKPAFLDLLSATVVRNWTAERVGCLYQIGGPPGSESSEQRAGRNEVESLLSDIILAGCPFPLYISWGSLPATIYPGSVSEDLQRFIPSQDNLDSFHTPQGKMCFKQYAVSSHIDPESGEEFCQWREYPHKREPSDIDTAPPPVAHRSSPVPVNPFPPLPKHSAQRKNETIYEFFTRRGESNRTRIAKENAAERQQRTQRQENAKKSGRPSKTACVYYWDDQGGHYIRNRVNRAEFDDLWDDYPRPQRRFDPVHNEWDLCVLFEQNEPVFGVNYDNRRDDEDEDDDDDMDQHPIFPANADMATFLPSHATNTVEVRLPEDVEMEPEQSVFEGEELG</sequence>
<proteinExistence type="predicted"/>
<evidence type="ECO:0000256" key="1">
    <source>
        <dbReference type="SAM" id="MobiDB-lite"/>
    </source>
</evidence>
<evidence type="ECO:0000313" key="2">
    <source>
        <dbReference type="EMBL" id="KAJ7022475.1"/>
    </source>
</evidence>
<feature type="compositionally biased region" description="Basic and acidic residues" evidence="1">
    <location>
        <begin position="401"/>
        <end position="424"/>
    </location>
</feature>
<feature type="region of interest" description="Disordered" evidence="1">
    <location>
        <begin position="351"/>
        <end position="370"/>
    </location>
</feature>
<dbReference type="AlphaFoldDB" id="A0AAD6WRL9"/>
<dbReference type="EMBL" id="JARJCM010000209">
    <property type="protein sequence ID" value="KAJ7022475.1"/>
    <property type="molecule type" value="Genomic_DNA"/>
</dbReference>
<reference evidence="2" key="1">
    <citation type="submission" date="2023-03" db="EMBL/GenBank/DDBJ databases">
        <title>Massive genome expansion in bonnet fungi (Mycena s.s.) driven by repeated elements and novel gene families across ecological guilds.</title>
        <authorList>
            <consortium name="Lawrence Berkeley National Laboratory"/>
            <person name="Harder C.B."/>
            <person name="Miyauchi S."/>
            <person name="Viragh M."/>
            <person name="Kuo A."/>
            <person name="Thoen E."/>
            <person name="Andreopoulos B."/>
            <person name="Lu D."/>
            <person name="Skrede I."/>
            <person name="Drula E."/>
            <person name="Henrissat B."/>
            <person name="Morin E."/>
            <person name="Kohler A."/>
            <person name="Barry K."/>
            <person name="LaButti K."/>
            <person name="Morin E."/>
            <person name="Salamov A."/>
            <person name="Lipzen A."/>
            <person name="Mereny Z."/>
            <person name="Hegedus B."/>
            <person name="Baldrian P."/>
            <person name="Stursova M."/>
            <person name="Weitz H."/>
            <person name="Taylor A."/>
            <person name="Grigoriev I.V."/>
            <person name="Nagy L.G."/>
            <person name="Martin F."/>
            <person name="Kauserud H."/>
        </authorList>
    </citation>
    <scope>NUCLEOTIDE SEQUENCE</scope>
    <source>
        <strain evidence="2">CBHHK200</strain>
    </source>
</reference>
<organism evidence="2 3">
    <name type="scientific">Mycena alexandri</name>
    <dbReference type="NCBI Taxonomy" id="1745969"/>
    <lineage>
        <taxon>Eukaryota</taxon>
        <taxon>Fungi</taxon>
        <taxon>Dikarya</taxon>
        <taxon>Basidiomycota</taxon>
        <taxon>Agaricomycotina</taxon>
        <taxon>Agaricomycetes</taxon>
        <taxon>Agaricomycetidae</taxon>
        <taxon>Agaricales</taxon>
        <taxon>Marasmiineae</taxon>
        <taxon>Mycenaceae</taxon>
        <taxon>Mycena</taxon>
    </lineage>
</organism>
<feature type="region of interest" description="Disordered" evidence="1">
    <location>
        <begin position="491"/>
        <end position="517"/>
    </location>
</feature>
<comment type="caution">
    <text evidence="2">The sequence shown here is derived from an EMBL/GenBank/DDBJ whole genome shotgun (WGS) entry which is preliminary data.</text>
</comment>
<name>A0AAD6WRL9_9AGAR</name>